<evidence type="ECO:0000256" key="2">
    <source>
        <dbReference type="SAM" id="Phobius"/>
    </source>
</evidence>
<dbReference type="EMBL" id="UFQT01000013">
    <property type="protein sequence ID" value="SSX17655.1"/>
    <property type="molecule type" value="Genomic_DNA"/>
</dbReference>
<feature type="coiled-coil region" evidence="1">
    <location>
        <begin position="324"/>
        <end position="354"/>
    </location>
</feature>
<keyword evidence="2" id="KW-1133">Transmembrane helix</keyword>
<dbReference type="InterPro" id="IPR052613">
    <property type="entry name" value="LicD_transferase"/>
</dbReference>
<accession>A0A336LJ72</accession>
<organism evidence="4">
    <name type="scientific">Culicoides sonorensis</name>
    <name type="common">Biting midge</name>
    <dbReference type="NCBI Taxonomy" id="179676"/>
    <lineage>
        <taxon>Eukaryota</taxon>
        <taxon>Metazoa</taxon>
        <taxon>Ecdysozoa</taxon>
        <taxon>Arthropoda</taxon>
        <taxon>Hexapoda</taxon>
        <taxon>Insecta</taxon>
        <taxon>Pterygota</taxon>
        <taxon>Neoptera</taxon>
        <taxon>Endopterygota</taxon>
        <taxon>Diptera</taxon>
        <taxon>Nematocera</taxon>
        <taxon>Chironomoidea</taxon>
        <taxon>Ceratopogonidae</taxon>
        <taxon>Ceratopogoninae</taxon>
        <taxon>Culicoides</taxon>
        <taxon>Monoculicoides</taxon>
    </lineage>
</organism>
<keyword evidence="2" id="KW-0472">Membrane</keyword>
<dbReference type="VEuPathDB" id="VectorBase:CSON002401"/>
<gene>
    <name evidence="4" type="primary">CSON002401</name>
</gene>
<dbReference type="AlphaFoldDB" id="A0A336LJ72"/>
<dbReference type="GO" id="GO:0005794">
    <property type="term" value="C:Golgi apparatus"/>
    <property type="evidence" value="ECO:0007669"/>
    <property type="project" value="TreeGrafter"/>
</dbReference>
<reference evidence="4" key="1">
    <citation type="submission" date="2018-07" db="EMBL/GenBank/DDBJ databases">
        <authorList>
            <person name="Quirk P.G."/>
            <person name="Krulwich T.A."/>
        </authorList>
    </citation>
    <scope>NUCLEOTIDE SEQUENCE</scope>
</reference>
<sequence>MRIKYTRLFIFTFVFINMFVFYYTWKYLLTTNIVNSFASPTYKVALTSNSTYKRPKIADKMQFANKHIKSTITVVFREFYHFDNDLKSSIQSILNIIPSIKIFLIYDDIPYPPLDIFNSSSIKNKVRLFTLDQRLGKGLVDMNPVNFIKTPYTLFMPDSVRISSRSTLQKILREINAVETKNQNNSKISSFQQVTKREKRLFIIPFSSNNKHDPVCNSINVDLPNWTIEYSAENNTKNNRCDMFLQKHALILDTSILKEIPNAMSSPFPEFFYIRAKNEKVRLYVLNTTFSEGKSLFTAYHTKQEKKDIRKQQFKDLYKILQIKKVIERTYQTNQNALKNLKRKQQQNSKGKKKFDEPEIKFNLTSTLLTTITYFGCEKNTKSCIGQVFNRKPFYTYINRHTPPCCIDKLKTVFHHVIEEIENVGIRYWLDNIALKDAIDSNHLSLNSYEIDISFNYYDLQRSNLLKKAQVKPYSDEKGFYWIKATDGNYFKVQYSKVNQIGVNLLPYNIESNNVATANGFFGWKSHEFALEYLHPMSTVLFLGRSVACPNNVVEYLIAKKIKKEP</sequence>
<keyword evidence="2" id="KW-0812">Transmembrane</keyword>
<dbReference type="Pfam" id="PF22921">
    <property type="entry name" value="FKRP_N"/>
    <property type="match status" value="1"/>
</dbReference>
<dbReference type="InterPro" id="IPR055105">
    <property type="entry name" value="FKRP_N"/>
</dbReference>
<name>A0A336LJ72_CULSO</name>
<dbReference type="PANTHER" id="PTHR13627:SF31">
    <property type="entry name" value="RIBITOL 5-PHOSPHATE TRANSFERASE FKRP"/>
    <property type="match status" value="1"/>
</dbReference>
<proteinExistence type="predicted"/>
<evidence type="ECO:0000256" key="1">
    <source>
        <dbReference type="SAM" id="Coils"/>
    </source>
</evidence>
<dbReference type="GO" id="GO:0035269">
    <property type="term" value="P:protein O-linked glycosylation via mannose"/>
    <property type="evidence" value="ECO:0007669"/>
    <property type="project" value="TreeGrafter"/>
</dbReference>
<keyword evidence="1" id="KW-0175">Coiled coil</keyword>
<evidence type="ECO:0000313" key="4">
    <source>
        <dbReference type="EMBL" id="SSX17655.1"/>
    </source>
</evidence>
<feature type="transmembrane region" description="Helical" evidence="2">
    <location>
        <begin position="7"/>
        <end position="25"/>
    </location>
</feature>
<evidence type="ECO:0000259" key="3">
    <source>
        <dbReference type="Pfam" id="PF22921"/>
    </source>
</evidence>
<protein>
    <submittedName>
        <fullName evidence="4">CSON002401 protein</fullName>
    </submittedName>
</protein>
<dbReference type="PANTHER" id="PTHR13627">
    <property type="entry name" value="FUKUTIN RELATED PROTEIN"/>
    <property type="match status" value="1"/>
</dbReference>
<dbReference type="OMA" id="KEWTATY"/>
<feature type="domain" description="FKRP stem" evidence="3">
    <location>
        <begin position="65"/>
        <end position="327"/>
    </location>
</feature>